<organism evidence="2 3">
    <name type="scientific">Dipteronia sinensis</name>
    <dbReference type="NCBI Taxonomy" id="43782"/>
    <lineage>
        <taxon>Eukaryota</taxon>
        <taxon>Viridiplantae</taxon>
        <taxon>Streptophyta</taxon>
        <taxon>Embryophyta</taxon>
        <taxon>Tracheophyta</taxon>
        <taxon>Spermatophyta</taxon>
        <taxon>Magnoliopsida</taxon>
        <taxon>eudicotyledons</taxon>
        <taxon>Gunneridae</taxon>
        <taxon>Pentapetalae</taxon>
        <taxon>rosids</taxon>
        <taxon>malvids</taxon>
        <taxon>Sapindales</taxon>
        <taxon>Sapindaceae</taxon>
        <taxon>Hippocastanoideae</taxon>
        <taxon>Acereae</taxon>
        <taxon>Dipteronia</taxon>
    </lineage>
</organism>
<accession>A0AAE0ALT5</accession>
<dbReference type="AlphaFoldDB" id="A0AAE0ALT5"/>
<name>A0AAE0ALT5_9ROSI</name>
<evidence type="ECO:0000313" key="2">
    <source>
        <dbReference type="EMBL" id="KAK3220481.1"/>
    </source>
</evidence>
<feature type="region of interest" description="Disordered" evidence="1">
    <location>
        <begin position="1"/>
        <end position="24"/>
    </location>
</feature>
<keyword evidence="3" id="KW-1185">Reference proteome</keyword>
<reference evidence="2" key="1">
    <citation type="journal article" date="2023" name="Plant J.">
        <title>Genome sequences and population genomics provide insights into the demographic history, inbreeding, and mutation load of two 'living fossil' tree species of Dipteronia.</title>
        <authorList>
            <person name="Feng Y."/>
            <person name="Comes H.P."/>
            <person name="Chen J."/>
            <person name="Zhu S."/>
            <person name="Lu R."/>
            <person name="Zhang X."/>
            <person name="Li P."/>
            <person name="Qiu J."/>
            <person name="Olsen K.M."/>
            <person name="Qiu Y."/>
        </authorList>
    </citation>
    <scope>NUCLEOTIDE SEQUENCE</scope>
    <source>
        <strain evidence="2">NBL</strain>
    </source>
</reference>
<protein>
    <submittedName>
        <fullName evidence="2">Uncharacterized protein</fullName>
    </submittedName>
</protein>
<evidence type="ECO:0000256" key="1">
    <source>
        <dbReference type="SAM" id="MobiDB-lite"/>
    </source>
</evidence>
<evidence type="ECO:0000313" key="3">
    <source>
        <dbReference type="Proteomes" id="UP001281410"/>
    </source>
</evidence>
<sequence length="111" mass="12079">MPHNGFVGSGWLGTPKGTAENGGGDELKIFITPPCVVCVRASASGPLDSRWSTPLDVGPTREVASSRSLSISSKQRETEDEDDEDDFIEEEEEEDWALEPRRPSISDQSTV</sequence>
<dbReference type="Proteomes" id="UP001281410">
    <property type="component" value="Unassembled WGS sequence"/>
</dbReference>
<dbReference type="EMBL" id="JANJYJ010000004">
    <property type="protein sequence ID" value="KAK3220481.1"/>
    <property type="molecule type" value="Genomic_DNA"/>
</dbReference>
<gene>
    <name evidence="2" type="ORF">Dsin_014451</name>
</gene>
<feature type="compositionally biased region" description="Acidic residues" evidence="1">
    <location>
        <begin position="78"/>
        <end position="97"/>
    </location>
</feature>
<feature type="region of interest" description="Disordered" evidence="1">
    <location>
        <begin position="43"/>
        <end position="111"/>
    </location>
</feature>
<proteinExistence type="predicted"/>
<comment type="caution">
    <text evidence="2">The sequence shown here is derived from an EMBL/GenBank/DDBJ whole genome shotgun (WGS) entry which is preliminary data.</text>
</comment>